<reference evidence="2" key="2">
    <citation type="submission" date="2023-06" db="EMBL/GenBank/DDBJ databases">
        <authorList>
            <consortium name="Lawrence Berkeley National Laboratory"/>
            <person name="Haridas S."/>
            <person name="Hensen N."/>
            <person name="Bonometti L."/>
            <person name="Westerberg I."/>
            <person name="Brannstrom I.O."/>
            <person name="Guillou S."/>
            <person name="Cros-Aarteil S."/>
            <person name="Calhoun S."/>
            <person name="Kuo A."/>
            <person name="Mondo S."/>
            <person name="Pangilinan J."/>
            <person name="Riley R."/>
            <person name="Labutti K."/>
            <person name="Andreopoulos B."/>
            <person name="Lipzen A."/>
            <person name="Chen C."/>
            <person name="Yanf M."/>
            <person name="Daum C."/>
            <person name="Ng V."/>
            <person name="Clum A."/>
            <person name="Steindorff A."/>
            <person name="Ohm R."/>
            <person name="Martin F."/>
            <person name="Silar P."/>
            <person name="Natvig D."/>
            <person name="Lalanne C."/>
            <person name="Gautier V."/>
            <person name="Ament-Velasquez S.L."/>
            <person name="Kruys A."/>
            <person name="Hutchinson M.I."/>
            <person name="Powell A.J."/>
            <person name="Barry K."/>
            <person name="Miller A.N."/>
            <person name="Grigoriev I.V."/>
            <person name="Debuchy R."/>
            <person name="Gladieux P."/>
            <person name="Thoren M.H."/>
            <person name="Johannesson H."/>
        </authorList>
    </citation>
    <scope>NUCLEOTIDE SEQUENCE</scope>
    <source>
        <strain evidence="2">CBS 314.62</strain>
    </source>
</reference>
<keyword evidence="3" id="KW-1185">Reference proteome</keyword>
<evidence type="ECO:0000256" key="1">
    <source>
        <dbReference type="SAM" id="MobiDB-lite"/>
    </source>
</evidence>
<dbReference type="EMBL" id="JAULSO010000002">
    <property type="protein sequence ID" value="KAK3690242.1"/>
    <property type="molecule type" value="Genomic_DNA"/>
</dbReference>
<dbReference type="InterPro" id="IPR019268">
    <property type="entry name" value="DUF2278"/>
</dbReference>
<organism evidence="2 3">
    <name type="scientific">Podospora appendiculata</name>
    <dbReference type="NCBI Taxonomy" id="314037"/>
    <lineage>
        <taxon>Eukaryota</taxon>
        <taxon>Fungi</taxon>
        <taxon>Dikarya</taxon>
        <taxon>Ascomycota</taxon>
        <taxon>Pezizomycotina</taxon>
        <taxon>Sordariomycetes</taxon>
        <taxon>Sordariomycetidae</taxon>
        <taxon>Sordariales</taxon>
        <taxon>Podosporaceae</taxon>
        <taxon>Podospora</taxon>
    </lineage>
</organism>
<dbReference type="SUPFAM" id="SSF74853">
    <property type="entry name" value="Lamin A/C globular tail domain"/>
    <property type="match status" value="1"/>
</dbReference>
<dbReference type="AlphaFoldDB" id="A0AAE1CE55"/>
<name>A0AAE1CE55_9PEZI</name>
<evidence type="ECO:0000313" key="3">
    <source>
        <dbReference type="Proteomes" id="UP001270362"/>
    </source>
</evidence>
<protein>
    <recommendedName>
        <fullName evidence="4">LTD domain-containing protein</fullName>
    </recommendedName>
</protein>
<sequence length="388" mass="42664">MPPITHILLRPTITQILTLSFRRRYRCRCVRFSTRAITNTPVEMPIPRYGVWKGTPTKWNPTAKPGHGHLTFSDGTSEELDAAVNIQSQSTDSRLVYWLLRDFDKTHPIAQQLQGLDPGFYAQHGPNSLGLDFLRGNFLNIHDGIIVSDNAADEKHDILEYLDPILGKAVTDQADIYLYGQKYDGRDGTDGIHDIHMNQGNTGQWKRDNGTYQDGGIILTFPDDHWEGIFLAFAVQASQTDNQGQPDGPSFAEILSPDGGTGEEPGAETGTGDASLVSLQAALVNPFGPDQHPTRGEGETVYLLNRSTKPVSLEGWTIVNGEGQKQALHGVMLGPQSKRGFSVPNAALSNKGGRIVLKSKNNKIVDQASYTKEQAQREGVLVYFRQGN</sequence>
<dbReference type="Pfam" id="PF10042">
    <property type="entry name" value="DUF2278"/>
    <property type="match status" value="1"/>
</dbReference>
<comment type="caution">
    <text evidence="2">The sequence shown here is derived from an EMBL/GenBank/DDBJ whole genome shotgun (WGS) entry which is preliminary data.</text>
</comment>
<dbReference type="InterPro" id="IPR036415">
    <property type="entry name" value="Lamin_tail_dom_sf"/>
</dbReference>
<feature type="region of interest" description="Disordered" evidence="1">
    <location>
        <begin position="240"/>
        <end position="272"/>
    </location>
</feature>
<reference evidence="2" key="1">
    <citation type="journal article" date="2023" name="Mol. Phylogenet. Evol.">
        <title>Genome-scale phylogeny and comparative genomics of the fungal order Sordariales.</title>
        <authorList>
            <person name="Hensen N."/>
            <person name="Bonometti L."/>
            <person name="Westerberg I."/>
            <person name="Brannstrom I.O."/>
            <person name="Guillou S."/>
            <person name="Cros-Aarteil S."/>
            <person name="Calhoun S."/>
            <person name="Haridas S."/>
            <person name="Kuo A."/>
            <person name="Mondo S."/>
            <person name="Pangilinan J."/>
            <person name="Riley R."/>
            <person name="LaButti K."/>
            <person name="Andreopoulos B."/>
            <person name="Lipzen A."/>
            <person name="Chen C."/>
            <person name="Yan M."/>
            <person name="Daum C."/>
            <person name="Ng V."/>
            <person name="Clum A."/>
            <person name="Steindorff A."/>
            <person name="Ohm R.A."/>
            <person name="Martin F."/>
            <person name="Silar P."/>
            <person name="Natvig D.O."/>
            <person name="Lalanne C."/>
            <person name="Gautier V."/>
            <person name="Ament-Velasquez S.L."/>
            <person name="Kruys A."/>
            <person name="Hutchinson M.I."/>
            <person name="Powell A.J."/>
            <person name="Barry K."/>
            <person name="Miller A.N."/>
            <person name="Grigoriev I.V."/>
            <person name="Debuchy R."/>
            <person name="Gladieux P."/>
            <person name="Hiltunen Thoren M."/>
            <person name="Johannesson H."/>
        </authorList>
    </citation>
    <scope>NUCLEOTIDE SEQUENCE</scope>
    <source>
        <strain evidence="2">CBS 314.62</strain>
    </source>
</reference>
<proteinExistence type="predicted"/>
<evidence type="ECO:0000313" key="2">
    <source>
        <dbReference type="EMBL" id="KAK3690242.1"/>
    </source>
</evidence>
<gene>
    <name evidence="2" type="ORF">B0T22DRAFT_515388</name>
</gene>
<dbReference type="Proteomes" id="UP001270362">
    <property type="component" value="Unassembled WGS sequence"/>
</dbReference>
<accession>A0AAE1CE55</accession>
<evidence type="ECO:0008006" key="4">
    <source>
        <dbReference type="Google" id="ProtNLM"/>
    </source>
</evidence>